<accession>A0A0S3F365</accession>
<sequence length="460" mass="51367">MSSNEVAGNPYDETGLDRIKALVEKTTGGKIVRLEQQARWRPAWFADVEMDGTILPLHLRGNRVGDVAIFPDLKREADIIDVLHRGGVPVPRIHGYCADPPCIIMDSLPGTRDVHAATTSDDQRREIGRALMNGLAVMHQLPLDSFAAIGIEIPDTPEEIALVGLRAYMPLYQRTKSKPEPLLEFVIRWLERNYPGHRTRASFVQFDCGQFLVEDGRMTGFYDFEFGLVSDPHVDLATLAMRDSVEPMGRPLPELFRYYEEATGEPVDHDIVQYYIALFSTLGTMQFAGTVGKPAPGDPHAVYLSWDMSLRKCILLALSKLLHAPFPDHDAVPITPSAGKSGTAIAALDDTIRQVRGAAPIDTHTLEQALELAEWIERDDRCGDELRARDHADISAYLKVDFADIDDAVLALERHVQQAPAEEELALFTLLARLERRRQAVFEPVKLGIHSRNVIPIETR</sequence>
<dbReference type="RefSeq" id="WP_062067602.1">
    <property type="nucleotide sequence ID" value="NZ_CP013264.1"/>
</dbReference>
<dbReference type="Gene3D" id="3.90.1200.10">
    <property type="match status" value="1"/>
</dbReference>
<reference evidence="2 3" key="1">
    <citation type="submission" date="2015-11" db="EMBL/GenBank/DDBJ databases">
        <title>A Two-component Flavoprotein Monooxygenase System MeaXY Responsible for para-Hydroxylation of 2-Methyl-6-ethylaniline and 2,6-Diethylaniline in Sphingobium baderi DE-13.</title>
        <authorList>
            <person name="Cheng M."/>
            <person name="Meng Q."/>
            <person name="Yang Y."/>
            <person name="Chu C."/>
            <person name="Yan X."/>
            <person name="He J."/>
            <person name="Li S."/>
        </authorList>
    </citation>
    <scope>NUCLEOTIDE SEQUENCE [LARGE SCALE GENOMIC DNA]</scope>
    <source>
        <strain evidence="2 3">DE-13</strain>
    </source>
</reference>
<dbReference type="OrthoDB" id="7510553at2"/>
<dbReference type="PANTHER" id="PTHR21310">
    <property type="entry name" value="AMINOGLYCOSIDE PHOSPHOTRANSFERASE-RELATED-RELATED"/>
    <property type="match status" value="1"/>
</dbReference>
<evidence type="ECO:0000259" key="1">
    <source>
        <dbReference type="Pfam" id="PF01636"/>
    </source>
</evidence>
<keyword evidence="2" id="KW-0808">Transferase</keyword>
<feature type="domain" description="Aminoglycoside phosphotransferase" evidence="1">
    <location>
        <begin position="71"/>
        <end position="262"/>
    </location>
</feature>
<organism evidence="2 3">
    <name type="scientific">Sphingobium baderi</name>
    <dbReference type="NCBI Taxonomy" id="1332080"/>
    <lineage>
        <taxon>Bacteria</taxon>
        <taxon>Pseudomonadati</taxon>
        <taxon>Pseudomonadota</taxon>
        <taxon>Alphaproteobacteria</taxon>
        <taxon>Sphingomonadales</taxon>
        <taxon>Sphingomonadaceae</taxon>
        <taxon>Sphingobium</taxon>
    </lineage>
</organism>
<dbReference type="STRING" id="1332080.ATN00_18645"/>
<dbReference type="InterPro" id="IPR011009">
    <property type="entry name" value="Kinase-like_dom_sf"/>
</dbReference>
<dbReference type="Proteomes" id="UP000056968">
    <property type="component" value="Chromosome"/>
</dbReference>
<gene>
    <name evidence="2" type="ORF">ATN00_18645</name>
</gene>
<dbReference type="InterPro" id="IPR002575">
    <property type="entry name" value="Aminoglycoside_PTrfase"/>
</dbReference>
<protein>
    <submittedName>
        <fullName evidence="2">Aminoglycoside phosphotransferase</fullName>
    </submittedName>
</protein>
<dbReference type="SUPFAM" id="SSF56112">
    <property type="entry name" value="Protein kinase-like (PK-like)"/>
    <property type="match status" value="1"/>
</dbReference>
<name>A0A0S3F365_9SPHN</name>
<evidence type="ECO:0000313" key="3">
    <source>
        <dbReference type="Proteomes" id="UP000056968"/>
    </source>
</evidence>
<dbReference type="KEGG" id="sbd:ATN00_18645"/>
<keyword evidence="3" id="KW-1185">Reference proteome</keyword>
<evidence type="ECO:0000313" key="2">
    <source>
        <dbReference type="EMBL" id="ALR22018.1"/>
    </source>
</evidence>
<dbReference type="AlphaFoldDB" id="A0A0S3F365"/>
<dbReference type="EMBL" id="CP013264">
    <property type="protein sequence ID" value="ALR22018.1"/>
    <property type="molecule type" value="Genomic_DNA"/>
</dbReference>
<proteinExistence type="predicted"/>
<dbReference type="InterPro" id="IPR051678">
    <property type="entry name" value="AGP_Transferase"/>
</dbReference>
<dbReference type="GO" id="GO:0016740">
    <property type="term" value="F:transferase activity"/>
    <property type="evidence" value="ECO:0007669"/>
    <property type="project" value="UniProtKB-KW"/>
</dbReference>
<dbReference type="Pfam" id="PF01636">
    <property type="entry name" value="APH"/>
    <property type="match status" value="1"/>
</dbReference>